<dbReference type="GO" id="GO:0003700">
    <property type="term" value="F:DNA-binding transcription factor activity"/>
    <property type="evidence" value="ECO:0007669"/>
    <property type="project" value="TreeGrafter"/>
</dbReference>
<reference evidence="6 7" key="1">
    <citation type="submission" date="2018-05" db="EMBL/GenBank/DDBJ databases">
        <title>Genomic Encyclopedia of Type Strains, Phase IV (KMG-V): Genome sequencing to study the core and pangenomes of soil and plant-associated prokaryotes.</title>
        <authorList>
            <person name="Whitman W."/>
        </authorList>
    </citation>
    <scope>NUCLEOTIDE SEQUENCE [LARGE SCALE GENOMIC DNA]</scope>
    <source>
        <strain evidence="6 7">SLV-132</strain>
    </source>
</reference>
<dbReference type="InterPro" id="IPR001387">
    <property type="entry name" value="Cro/C1-type_HTH"/>
</dbReference>
<evidence type="ECO:0000256" key="4">
    <source>
        <dbReference type="SAM" id="MobiDB-lite"/>
    </source>
</evidence>
<dbReference type="Gene3D" id="1.10.260.40">
    <property type="entry name" value="lambda repressor-like DNA-binding domains"/>
    <property type="match status" value="1"/>
</dbReference>
<proteinExistence type="predicted"/>
<feature type="region of interest" description="Disordered" evidence="4">
    <location>
        <begin position="1"/>
        <end position="55"/>
    </location>
</feature>
<accession>A0A316ESL7</accession>
<dbReference type="SUPFAM" id="SSF47413">
    <property type="entry name" value="lambda repressor-like DNA-binding domains"/>
    <property type="match status" value="1"/>
</dbReference>
<dbReference type="InterPro" id="IPR050807">
    <property type="entry name" value="TransReg_Diox_bact_type"/>
</dbReference>
<keyword evidence="2" id="KW-0238">DNA-binding</keyword>
<dbReference type="Pfam" id="PF01381">
    <property type="entry name" value="HTH_3"/>
    <property type="match status" value="1"/>
</dbReference>
<dbReference type="GO" id="GO:0003677">
    <property type="term" value="F:DNA binding"/>
    <property type="evidence" value="ECO:0007669"/>
    <property type="project" value="UniProtKB-KW"/>
</dbReference>
<evidence type="ECO:0000259" key="5">
    <source>
        <dbReference type="PROSITE" id="PS50943"/>
    </source>
</evidence>
<protein>
    <submittedName>
        <fullName evidence="6">Helix-turn-helix protein</fullName>
    </submittedName>
</protein>
<dbReference type="CDD" id="cd00093">
    <property type="entry name" value="HTH_XRE"/>
    <property type="match status" value="1"/>
</dbReference>
<evidence type="ECO:0000256" key="2">
    <source>
        <dbReference type="ARBA" id="ARBA00023125"/>
    </source>
</evidence>
<dbReference type="SMART" id="SM00530">
    <property type="entry name" value="HTH_XRE"/>
    <property type="match status" value="1"/>
</dbReference>
<gene>
    <name evidence="6" type="ORF">C7419_102261</name>
</gene>
<dbReference type="EMBL" id="QGGT01000002">
    <property type="protein sequence ID" value="PWK34986.1"/>
    <property type="molecule type" value="Genomic_DNA"/>
</dbReference>
<dbReference type="PANTHER" id="PTHR46797:SF23">
    <property type="entry name" value="HTH-TYPE TRANSCRIPTIONAL REGULATOR SUTR"/>
    <property type="match status" value="1"/>
</dbReference>
<sequence length="147" mass="15855">MSMTFSESRASRDGAARASEDAAPLPTSAAPGPRSVRSGKLPRNQLSAERERADHDYARRLTAARKALAKAIERGGVASLQALRLHRGLSQTQLAEQLGTSQSHIAKIEAGQVRLYLDTAIRLADALNIGLDDLRRILPPATYRSGE</sequence>
<dbReference type="InterPro" id="IPR010982">
    <property type="entry name" value="Lambda_DNA-bd_dom_sf"/>
</dbReference>
<dbReference type="Proteomes" id="UP000245754">
    <property type="component" value="Unassembled WGS sequence"/>
</dbReference>
<feature type="domain" description="HTH cro/C1-type" evidence="5">
    <location>
        <begin position="80"/>
        <end position="134"/>
    </location>
</feature>
<dbReference type="PROSITE" id="PS50943">
    <property type="entry name" value="HTH_CROC1"/>
    <property type="match status" value="1"/>
</dbReference>
<dbReference type="AlphaFoldDB" id="A0A316ESL7"/>
<feature type="compositionally biased region" description="Basic and acidic residues" evidence="4">
    <location>
        <begin position="9"/>
        <end position="20"/>
    </location>
</feature>
<organism evidence="6 7">
    <name type="scientific">Cupriavidus plantarum</name>
    <dbReference type="NCBI Taxonomy" id="942865"/>
    <lineage>
        <taxon>Bacteria</taxon>
        <taxon>Pseudomonadati</taxon>
        <taxon>Pseudomonadota</taxon>
        <taxon>Betaproteobacteria</taxon>
        <taxon>Burkholderiales</taxon>
        <taxon>Burkholderiaceae</taxon>
        <taxon>Cupriavidus</taxon>
    </lineage>
</organism>
<evidence type="ECO:0000313" key="6">
    <source>
        <dbReference type="EMBL" id="PWK34986.1"/>
    </source>
</evidence>
<comment type="caution">
    <text evidence="6">The sequence shown here is derived from an EMBL/GenBank/DDBJ whole genome shotgun (WGS) entry which is preliminary data.</text>
</comment>
<evidence type="ECO:0000256" key="3">
    <source>
        <dbReference type="ARBA" id="ARBA00023163"/>
    </source>
</evidence>
<dbReference type="PANTHER" id="PTHR46797">
    <property type="entry name" value="HTH-TYPE TRANSCRIPTIONAL REGULATOR"/>
    <property type="match status" value="1"/>
</dbReference>
<name>A0A316ESL7_9BURK</name>
<keyword evidence="7" id="KW-1185">Reference proteome</keyword>
<evidence type="ECO:0000256" key="1">
    <source>
        <dbReference type="ARBA" id="ARBA00023015"/>
    </source>
</evidence>
<evidence type="ECO:0000313" key="7">
    <source>
        <dbReference type="Proteomes" id="UP000245754"/>
    </source>
</evidence>
<keyword evidence="1" id="KW-0805">Transcription regulation</keyword>
<keyword evidence="3" id="KW-0804">Transcription</keyword>
<dbReference type="GO" id="GO:0005829">
    <property type="term" value="C:cytosol"/>
    <property type="evidence" value="ECO:0007669"/>
    <property type="project" value="TreeGrafter"/>
</dbReference>